<comment type="caution">
    <text evidence="4">The sequence shown here is derived from an EMBL/GenBank/DDBJ whole genome shotgun (WGS) entry which is preliminary data.</text>
</comment>
<keyword evidence="2" id="KW-0012">Acyltransferase</keyword>
<gene>
    <name evidence="4" type="ORF">ENC19_23275</name>
</gene>
<evidence type="ECO:0000313" key="5">
    <source>
        <dbReference type="Proteomes" id="UP000478148"/>
    </source>
</evidence>
<dbReference type="GO" id="GO:0016747">
    <property type="term" value="F:acyltransferase activity, transferring groups other than amino-acyl groups"/>
    <property type="evidence" value="ECO:0007669"/>
    <property type="project" value="InterPro"/>
</dbReference>
<evidence type="ECO:0000256" key="2">
    <source>
        <dbReference type="ARBA" id="ARBA00023315"/>
    </source>
</evidence>
<evidence type="ECO:0000256" key="1">
    <source>
        <dbReference type="ARBA" id="ARBA00022679"/>
    </source>
</evidence>
<dbReference type="InterPro" id="IPR016181">
    <property type="entry name" value="Acyl_CoA_acyltransferase"/>
</dbReference>
<keyword evidence="5" id="KW-1185">Reference proteome</keyword>
<dbReference type="CDD" id="cd04301">
    <property type="entry name" value="NAT_SF"/>
    <property type="match status" value="1"/>
</dbReference>
<dbReference type="Pfam" id="PF00583">
    <property type="entry name" value="Acetyltransf_1"/>
    <property type="match status" value="1"/>
</dbReference>
<evidence type="ECO:0000313" key="4">
    <source>
        <dbReference type="EMBL" id="NGM15352.1"/>
    </source>
</evidence>
<dbReference type="Gene3D" id="3.40.630.30">
    <property type="match status" value="1"/>
</dbReference>
<dbReference type="SUPFAM" id="SSF55729">
    <property type="entry name" value="Acyl-CoA N-acyltransferases (Nat)"/>
    <property type="match status" value="1"/>
</dbReference>
<evidence type="ECO:0000259" key="3">
    <source>
        <dbReference type="PROSITE" id="PS51186"/>
    </source>
</evidence>
<protein>
    <submittedName>
        <fullName evidence="4">GNAT family N-acetyltransferase</fullName>
    </submittedName>
</protein>
<dbReference type="InterPro" id="IPR000182">
    <property type="entry name" value="GNAT_dom"/>
</dbReference>
<reference evidence="4 5" key="1">
    <citation type="submission" date="2020-02" db="EMBL/GenBank/DDBJ databases">
        <title>Draft Genome Sequence of Verrucosispora sp. Strain CWR15, Isolated from Gulf of Mexico Sponge.</title>
        <authorList>
            <person name="Kennedy S.J."/>
            <person name="Cella E."/>
            <person name="Azarian T."/>
            <person name="Baker B.J."/>
            <person name="Shaw L.N."/>
        </authorList>
    </citation>
    <scope>NUCLEOTIDE SEQUENCE [LARGE SCALE GENOMIC DNA]</scope>
    <source>
        <strain evidence="4 5">CWR15</strain>
    </source>
</reference>
<dbReference type="InterPro" id="IPR050832">
    <property type="entry name" value="Bact_Acetyltransf"/>
</dbReference>
<sequence length="159" mass="17144">MSGVRRASVDDARELVRLRAVMLGALDGAPPEPGEWQHTALRTLRRQLPDPEADLAAYVVDAPGRPGTLAACAVGVVDLRLGGPADPSGRSGYVFNVATDPAYRRRGFSRVCLGALLDWFAERGVRTVELKASPEGEPLYRELGFRPTSMVAMRRDGGV</sequence>
<proteinExistence type="predicted"/>
<dbReference type="PANTHER" id="PTHR43877">
    <property type="entry name" value="AMINOALKYLPHOSPHONATE N-ACETYLTRANSFERASE-RELATED-RELATED"/>
    <property type="match status" value="1"/>
</dbReference>
<accession>A0A6M1LAM7</accession>
<dbReference type="Proteomes" id="UP000478148">
    <property type="component" value="Unassembled WGS sequence"/>
</dbReference>
<keyword evidence="1 4" id="KW-0808">Transferase</keyword>
<dbReference type="PROSITE" id="PS51186">
    <property type="entry name" value="GNAT"/>
    <property type="match status" value="1"/>
</dbReference>
<organism evidence="4 5">
    <name type="scientific">Verrucosispora sioxanthis</name>
    <dbReference type="NCBI Taxonomy" id="2499994"/>
    <lineage>
        <taxon>Bacteria</taxon>
        <taxon>Bacillati</taxon>
        <taxon>Actinomycetota</taxon>
        <taxon>Actinomycetes</taxon>
        <taxon>Micromonosporales</taxon>
        <taxon>Micromonosporaceae</taxon>
        <taxon>Micromonospora</taxon>
    </lineage>
</organism>
<dbReference type="AlphaFoldDB" id="A0A6M1LAM7"/>
<dbReference type="RefSeq" id="WP_164449220.1">
    <property type="nucleotide sequence ID" value="NZ_SAIY01000009.1"/>
</dbReference>
<dbReference type="EMBL" id="SAIY01000009">
    <property type="protein sequence ID" value="NGM15352.1"/>
    <property type="molecule type" value="Genomic_DNA"/>
</dbReference>
<name>A0A6M1LAM7_9ACTN</name>
<feature type="domain" description="N-acetyltransferase" evidence="3">
    <location>
        <begin position="26"/>
        <end position="159"/>
    </location>
</feature>